<accession>A0ABQ7I1Q1</accession>
<evidence type="ECO:0000256" key="5">
    <source>
        <dbReference type="ARBA" id="ARBA00023242"/>
    </source>
</evidence>
<dbReference type="PANTHER" id="PTHR12838:SF0">
    <property type="entry name" value="U3 SMALL NUCLEOLAR RNA-ASSOCIATED PROTEIN 11-RELATED"/>
    <property type="match status" value="1"/>
</dbReference>
<evidence type="ECO:0000256" key="4">
    <source>
        <dbReference type="ARBA" id="ARBA00022552"/>
    </source>
</evidence>
<evidence type="ECO:0000256" key="3">
    <source>
        <dbReference type="ARBA" id="ARBA00008105"/>
    </source>
</evidence>
<comment type="function">
    <text evidence="1">Involved in nucleolar processing of pre-18S ribosomal RNA.</text>
</comment>
<dbReference type="Proteomes" id="UP001516464">
    <property type="component" value="Unassembled WGS sequence"/>
</dbReference>
<organism evidence="7 8">
    <name type="scientific">Astathelohania contejeani</name>
    <dbReference type="NCBI Taxonomy" id="164912"/>
    <lineage>
        <taxon>Eukaryota</taxon>
        <taxon>Fungi</taxon>
        <taxon>Fungi incertae sedis</taxon>
        <taxon>Microsporidia</taxon>
        <taxon>Astathelohaniidae</taxon>
        <taxon>Astathelohania</taxon>
    </lineage>
</organism>
<comment type="similarity">
    <text evidence="3">Belongs to the UTP11 family.</text>
</comment>
<dbReference type="PANTHER" id="PTHR12838">
    <property type="entry name" value="U3 SMALL NUCLEOLAR RNA-ASSOCIATED PROTEIN 11"/>
    <property type="match status" value="1"/>
</dbReference>
<evidence type="ECO:0000313" key="7">
    <source>
        <dbReference type="EMBL" id="KAF7684306.1"/>
    </source>
</evidence>
<comment type="caution">
    <text evidence="7">The sequence shown here is derived from an EMBL/GenBank/DDBJ whole genome shotgun (WGS) entry which is preliminary data.</text>
</comment>
<keyword evidence="4" id="KW-0698">rRNA processing</keyword>
<keyword evidence="8" id="KW-1185">Reference proteome</keyword>
<proteinExistence type="inferred from homology"/>
<gene>
    <name evidence="7" type="primary">UTP11</name>
    <name evidence="7" type="ORF">TCON_0513</name>
</gene>
<name>A0ABQ7I1Q1_9MICR</name>
<reference evidence="7 8" key="1">
    <citation type="submission" date="2019-01" db="EMBL/GenBank/DDBJ databases">
        <title>Genomes sequencing and comparative genomics of infectious freshwater microsporidia, Cucumispora dikerogammari and Thelohania contejeani.</title>
        <authorList>
            <person name="Cormier A."/>
            <person name="Giraud I."/>
            <person name="Wattier R."/>
            <person name="Teixeira M."/>
            <person name="Grandjean F."/>
            <person name="Rigaud T."/>
            <person name="Cordaux R."/>
        </authorList>
    </citation>
    <scope>NUCLEOTIDE SEQUENCE [LARGE SCALE GENOMIC DNA]</scope>
    <source>
        <strain evidence="7">T1</strain>
        <tissue evidence="7">Spores</tissue>
    </source>
</reference>
<comment type="subcellular location">
    <subcellularLocation>
        <location evidence="2">Nucleus</location>
        <location evidence="2">Nucleolus</location>
    </subcellularLocation>
</comment>
<evidence type="ECO:0000313" key="8">
    <source>
        <dbReference type="Proteomes" id="UP001516464"/>
    </source>
</evidence>
<evidence type="ECO:0000256" key="1">
    <source>
        <dbReference type="ARBA" id="ARBA00004099"/>
    </source>
</evidence>
<sequence>MGRKNYKERTQLPEREELGPLDKPKDTQKRLKKLEKKASMIKSAREIIIDRKGDEYLYRMHSCRLEDGEIICNPNIDQNKLKKDIRYLDFEINRVENKIKRYLAKPEGEHIRFDEGNEIKKEGACLNYENPDLKKFQDYVEKLKSIKKAITK</sequence>
<feature type="region of interest" description="Disordered" evidence="6">
    <location>
        <begin position="1"/>
        <end position="34"/>
    </location>
</feature>
<feature type="compositionally biased region" description="Basic and acidic residues" evidence="6">
    <location>
        <begin position="1"/>
        <end position="29"/>
    </location>
</feature>
<keyword evidence="5" id="KW-0539">Nucleus</keyword>
<dbReference type="Pfam" id="PF03998">
    <property type="entry name" value="Utp11"/>
    <property type="match status" value="1"/>
</dbReference>
<evidence type="ECO:0000256" key="6">
    <source>
        <dbReference type="SAM" id="MobiDB-lite"/>
    </source>
</evidence>
<evidence type="ECO:0000256" key="2">
    <source>
        <dbReference type="ARBA" id="ARBA00004604"/>
    </source>
</evidence>
<dbReference type="InterPro" id="IPR007144">
    <property type="entry name" value="SSU_processome_Utp11"/>
</dbReference>
<protein>
    <submittedName>
        <fullName evidence="7">U3 small nucleolar RNA-associated protein 11</fullName>
    </submittedName>
</protein>
<dbReference type="EMBL" id="SBIQ01000019">
    <property type="protein sequence ID" value="KAF7684306.1"/>
    <property type="molecule type" value="Genomic_DNA"/>
</dbReference>